<dbReference type="RefSeq" id="WP_166236047.1">
    <property type="nucleotide sequence ID" value="NZ_JAAJBV010000003.1"/>
</dbReference>
<evidence type="ECO:0000313" key="3">
    <source>
        <dbReference type="Proteomes" id="UP000761423"/>
    </source>
</evidence>
<gene>
    <name evidence="2" type="ORF">G4L40_04915</name>
</gene>
<dbReference type="EMBL" id="JAAJBV010000003">
    <property type="protein sequence ID" value="NHM04043.1"/>
    <property type="molecule type" value="Genomic_DNA"/>
</dbReference>
<evidence type="ECO:0008006" key="4">
    <source>
        <dbReference type="Google" id="ProtNLM"/>
    </source>
</evidence>
<feature type="chain" id="PRO_5047032697" description="DNA topoisomerase IV" evidence="1">
    <location>
        <begin position="23"/>
        <end position="131"/>
    </location>
</feature>
<name>A0ABX0IA38_9FLAO</name>
<evidence type="ECO:0000313" key="2">
    <source>
        <dbReference type="EMBL" id="NHM04043.1"/>
    </source>
</evidence>
<evidence type="ECO:0000256" key="1">
    <source>
        <dbReference type="SAM" id="SignalP"/>
    </source>
</evidence>
<keyword evidence="3" id="KW-1185">Reference proteome</keyword>
<protein>
    <recommendedName>
        <fullName evidence="4">DNA topoisomerase IV</fullName>
    </recommendedName>
</protein>
<comment type="caution">
    <text evidence="2">The sequence shown here is derived from an EMBL/GenBank/DDBJ whole genome shotgun (WGS) entry which is preliminary data.</text>
</comment>
<accession>A0ABX0IA38</accession>
<reference evidence="2 3" key="1">
    <citation type="submission" date="2020-02" db="EMBL/GenBank/DDBJ databases">
        <authorList>
            <person name="Chen W.-M."/>
        </authorList>
    </citation>
    <scope>NUCLEOTIDE SEQUENCE [LARGE SCALE GENOMIC DNA]</scope>
    <source>
        <strain evidence="2 3">TWA-26</strain>
    </source>
</reference>
<dbReference type="Proteomes" id="UP000761423">
    <property type="component" value="Unassembled WGS sequence"/>
</dbReference>
<feature type="signal peptide" evidence="1">
    <location>
        <begin position="1"/>
        <end position="22"/>
    </location>
</feature>
<sequence length="131" mass="15450">MKKIQFLLFCCSFIFFCNFGTAQIKDCKKFKNGTFKLVDKNSGTTYIIKRKGDIQYEEIEGNSKQLSFHIKWIDDCKYTVLPTKETMDYDARFAGLLVIEIIEVREKSYIMRATMPDYPNFVMESEMLLME</sequence>
<keyword evidence="1" id="KW-0732">Signal</keyword>
<organism evidence="2 3">
    <name type="scientific">Flavobacterium celericrescens</name>
    <dbReference type="NCBI Taxonomy" id="2709780"/>
    <lineage>
        <taxon>Bacteria</taxon>
        <taxon>Pseudomonadati</taxon>
        <taxon>Bacteroidota</taxon>
        <taxon>Flavobacteriia</taxon>
        <taxon>Flavobacteriales</taxon>
        <taxon>Flavobacteriaceae</taxon>
        <taxon>Flavobacterium</taxon>
    </lineage>
</organism>
<proteinExistence type="predicted"/>